<sequence>MRKFRSLLSLNFRAMLTTFRFGGRKSGRHATGAGALLLLAGLSLYLSGVYSFLFAAQLAQVGQLSLLLPIMSLLAVVMGVLFSLFAAQGVVFGTRDNDLMLALPVSAFTLMLSRTLALYLENLVSVFFMLLPAGAAYLWHGGGGGVVFFLLLILSALFLALLPTLISLTAGYVLAVLSGKTARRALWSNLFYLLFFLLLFWGLFRFNRILTQMGQAAGSIRTALSGWALPLLLMERGLCSGDALALLGFFALCLLPFLLVVRLFAMRYKQIVTRLSARSVRSDYRLERLSSAGPRRALLKREALRFFGTPVYLFNAGFGLLLLPVAGVAALFQRARLDALLAQVEAGGLTLPLTGLLAAGIWFVLSTAAVTASSISLEGNRLWILKEAPVGTATLFRIKAGFQLLLTLPCLLTGTALLSLALGLSWLDGLLVALSGIAFALFTAPFGLYVNLCFPKLDALSDAAVVKQSAASLIGVLVPMAVSLAGLLLQIALGGLVGESLLLLVCTAALLVCAALMERHLLRAGAARFQAL</sequence>
<proteinExistence type="predicted"/>
<dbReference type="EMBL" id="JACOPP010000005">
    <property type="protein sequence ID" value="MBC5733114.1"/>
    <property type="molecule type" value="Genomic_DNA"/>
</dbReference>
<feature type="transmembrane region" description="Helical" evidence="1">
    <location>
        <begin position="430"/>
        <end position="452"/>
    </location>
</feature>
<feature type="transmembrane region" description="Helical" evidence="1">
    <location>
        <begin position="123"/>
        <end position="139"/>
    </location>
</feature>
<evidence type="ECO:0000313" key="2">
    <source>
        <dbReference type="EMBL" id="MBC5733114.1"/>
    </source>
</evidence>
<feature type="transmembrane region" description="Helical" evidence="1">
    <location>
        <begin position="353"/>
        <end position="377"/>
    </location>
</feature>
<keyword evidence="1" id="KW-0812">Transmembrane</keyword>
<evidence type="ECO:0000256" key="1">
    <source>
        <dbReference type="SAM" id="Phobius"/>
    </source>
</evidence>
<organism evidence="2 3">
    <name type="scientific">Lawsonibacter hominis</name>
    <dbReference type="NCBI Taxonomy" id="2763053"/>
    <lineage>
        <taxon>Bacteria</taxon>
        <taxon>Bacillati</taxon>
        <taxon>Bacillota</taxon>
        <taxon>Clostridia</taxon>
        <taxon>Eubacteriales</taxon>
        <taxon>Oscillospiraceae</taxon>
        <taxon>Lawsonibacter</taxon>
    </lineage>
</organism>
<reference evidence="2" key="1">
    <citation type="submission" date="2020-08" db="EMBL/GenBank/DDBJ databases">
        <title>Genome public.</title>
        <authorList>
            <person name="Liu C."/>
            <person name="Sun Q."/>
        </authorList>
    </citation>
    <scope>NUCLEOTIDE SEQUENCE</scope>
    <source>
        <strain evidence="2">NSJ-51</strain>
    </source>
</reference>
<feature type="transmembrane region" description="Helical" evidence="1">
    <location>
        <begin position="245"/>
        <end position="265"/>
    </location>
</feature>
<keyword evidence="3" id="KW-1185">Reference proteome</keyword>
<feature type="transmembrane region" description="Helical" evidence="1">
    <location>
        <begin position="67"/>
        <end position="87"/>
    </location>
</feature>
<keyword evidence="1" id="KW-1133">Transmembrane helix</keyword>
<gene>
    <name evidence="2" type="ORF">H8S57_05155</name>
</gene>
<accession>A0A8J6MA07</accession>
<feature type="transmembrane region" description="Helical" evidence="1">
    <location>
        <begin position="146"/>
        <end position="174"/>
    </location>
</feature>
<feature type="transmembrane region" description="Helical" evidence="1">
    <location>
        <begin position="473"/>
        <end position="494"/>
    </location>
</feature>
<protein>
    <submittedName>
        <fullName evidence="2">Uncharacterized protein</fullName>
    </submittedName>
</protein>
<feature type="transmembrane region" description="Helical" evidence="1">
    <location>
        <begin position="311"/>
        <end position="333"/>
    </location>
</feature>
<feature type="transmembrane region" description="Helical" evidence="1">
    <location>
        <begin position="404"/>
        <end position="424"/>
    </location>
</feature>
<evidence type="ECO:0000313" key="3">
    <source>
        <dbReference type="Proteomes" id="UP000661435"/>
    </source>
</evidence>
<name>A0A8J6MA07_9FIRM</name>
<dbReference type="AlphaFoldDB" id="A0A8J6MA07"/>
<dbReference type="RefSeq" id="WP_186907017.1">
    <property type="nucleotide sequence ID" value="NZ_JACOPP010000005.1"/>
</dbReference>
<feature type="transmembrane region" description="Helical" evidence="1">
    <location>
        <begin position="186"/>
        <end position="204"/>
    </location>
</feature>
<feature type="transmembrane region" description="Helical" evidence="1">
    <location>
        <begin position="500"/>
        <end position="517"/>
    </location>
</feature>
<dbReference type="Proteomes" id="UP000661435">
    <property type="component" value="Unassembled WGS sequence"/>
</dbReference>
<keyword evidence="1" id="KW-0472">Membrane</keyword>
<comment type="caution">
    <text evidence="2">The sequence shown here is derived from an EMBL/GenBank/DDBJ whole genome shotgun (WGS) entry which is preliminary data.</text>
</comment>